<dbReference type="GO" id="GO:0000278">
    <property type="term" value="P:mitotic cell cycle"/>
    <property type="evidence" value="ECO:0007669"/>
    <property type="project" value="InterPro"/>
</dbReference>
<evidence type="ECO:0000256" key="16">
    <source>
        <dbReference type="ARBA" id="ARBA00023328"/>
    </source>
</evidence>
<dbReference type="GO" id="GO:0042729">
    <property type="term" value="C:DASH complex"/>
    <property type="evidence" value="ECO:0007669"/>
    <property type="project" value="InterPro"/>
</dbReference>
<evidence type="ECO:0000256" key="2">
    <source>
        <dbReference type="ARBA" id="ARBA00004186"/>
    </source>
</evidence>
<evidence type="ECO:0000256" key="9">
    <source>
        <dbReference type="ARBA" id="ARBA00022776"/>
    </source>
</evidence>
<feature type="coiled-coil region" evidence="19">
    <location>
        <begin position="117"/>
        <end position="144"/>
    </location>
</feature>
<evidence type="ECO:0000256" key="7">
    <source>
        <dbReference type="ARBA" id="ARBA00022618"/>
    </source>
</evidence>
<evidence type="ECO:0000256" key="10">
    <source>
        <dbReference type="ARBA" id="ARBA00022829"/>
    </source>
</evidence>
<evidence type="ECO:0000256" key="12">
    <source>
        <dbReference type="ARBA" id="ARBA00023054"/>
    </source>
</evidence>
<proteinExistence type="inferred from homology"/>
<dbReference type="InterPro" id="IPR013960">
    <property type="entry name" value="DASH_Duo1"/>
</dbReference>
<name>A0A9W8D0A8_9FUNG</name>
<keyword evidence="9" id="KW-0498">Mitosis</keyword>
<comment type="subcellular location">
    <subcellularLocation>
        <location evidence="3">Chromosome</location>
        <location evidence="3">Centromere</location>
        <location evidence="3">Kinetochore</location>
    </subcellularLocation>
    <subcellularLocation>
        <location evidence="2">Cytoplasm</location>
        <location evidence="2">Cytoskeleton</location>
        <location evidence="2">Spindle</location>
    </subcellularLocation>
    <subcellularLocation>
        <location evidence="1">Nucleus</location>
    </subcellularLocation>
</comment>
<keyword evidence="11" id="KW-0995">Kinetochore</keyword>
<dbReference type="PANTHER" id="PTHR28216">
    <property type="entry name" value="DASH COMPLEX SUBUNIT DUO1"/>
    <property type="match status" value="1"/>
</dbReference>
<dbReference type="OrthoDB" id="5599235at2759"/>
<keyword evidence="14" id="KW-0539">Nucleus</keyword>
<dbReference type="GO" id="GO:0051301">
    <property type="term" value="P:cell division"/>
    <property type="evidence" value="ECO:0007669"/>
    <property type="project" value="UniProtKB-KW"/>
</dbReference>
<keyword evidence="8" id="KW-0493">Microtubule</keyword>
<evidence type="ECO:0000256" key="20">
    <source>
        <dbReference type="SAM" id="MobiDB-lite"/>
    </source>
</evidence>
<evidence type="ECO:0000256" key="5">
    <source>
        <dbReference type="ARBA" id="ARBA00022454"/>
    </source>
</evidence>
<dbReference type="GO" id="GO:0007059">
    <property type="term" value="P:chromosome segregation"/>
    <property type="evidence" value="ECO:0007669"/>
    <property type="project" value="UniProtKB-KW"/>
</dbReference>
<evidence type="ECO:0000256" key="8">
    <source>
        <dbReference type="ARBA" id="ARBA00022701"/>
    </source>
</evidence>
<accession>A0A9W8D0A8</accession>
<evidence type="ECO:0000256" key="1">
    <source>
        <dbReference type="ARBA" id="ARBA00004123"/>
    </source>
</evidence>
<dbReference type="Proteomes" id="UP001143981">
    <property type="component" value="Unassembled WGS sequence"/>
</dbReference>
<evidence type="ECO:0000313" key="22">
    <source>
        <dbReference type="Proteomes" id="UP001143981"/>
    </source>
</evidence>
<organism evidence="21 22">
    <name type="scientific">Coemansia biformis</name>
    <dbReference type="NCBI Taxonomy" id="1286918"/>
    <lineage>
        <taxon>Eukaryota</taxon>
        <taxon>Fungi</taxon>
        <taxon>Fungi incertae sedis</taxon>
        <taxon>Zoopagomycota</taxon>
        <taxon>Kickxellomycotina</taxon>
        <taxon>Kickxellomycetes</taxon>
        <taxon>Kickxellales</taxon>
        <taxon>Kickxellaceae</taxon>
        <taxon>Coemansia</taxon>
    </lineage>
</organism>
<gene>
    <name evidence="21" type="ORF">LPJ61_001211</name>
</gene>
<keyword evidence="10" id="KW-0159">Chromosome partition</keyword>
<comment type="similarity">
    <text evidence="4">Belongs to the DASH complex DUO1 family.</text>
</comment>
<dbReference type="GO" id="GO:0072686">
    <property type="term" value="C:mitotic spindle"/>
    <property type="evidence" value="ECO:0007669"/>
    <property type="project" value="InterPro"/>
</dbReference>
<protein>
    <recommendedName>
        <fullName evidence="17">DASH complex subunit DUO1</fullName>
    </recommendedName>
    <alternativeName>
        <fullName evidence="18">Outer kinetochore protein DUO1</fullName>
    </alternativeName>
</protein>
<keyword evidence="16" id="KW-0137">Centromere</keyword>
<reference evidence="21" key="1">
    <citation type="submission" date="2022-07" db="EMBL/GenBank/DDBJ databases">
        <title>Phylogenomic reconstructions and comparative analyses of Kickxellomycotina fungi.</title>
        <authorList>
            <person name="Reynolds N.K."/>
            <person name="Stajich J.E."/>
            <person name="Barry K."/>
            <person name="Grigoriev I.V."/>
            <person name="Crous P."/>
            <person name="Smith M.E."/>
        </authorList>
    </citation>
    <scope>NUCLEOTIDE SEQUENCE</scope>
    <source>
        <strain evidence="21">BCRC 34381</strain>
    </source>
</reference>
<evidence type="ECO:0000256" key="4">
    <source>
        <dbReference type="ARBA" id="ARBA00005366"/>
    </source>
</evidence>
<keyword evidence="22" id="KW-1185">Reference proteome</keyword>
<evidence type="ECO:0000256" key="15">
    <source>
        <dbReference type="ARBA" id="ARBA00023306"/>
    </source>
</evidence>
<dbReference type="PANTHER" id="PTHR28216:SF1">
    <property type="entry name" value="DASH COMPLEX SUBUNIT DUO1"/>
    <property type="match status" value="1"/>
</dbReference>
<evidence type="ECO:0000256" key="18">
    <source>
        <dbReference type="ARBA" id="ARBA00044358"/>
    </source>
</evidence>
<keyword evidence="13" id="KW-0206">Cytoskeleton</keyword>
<dbReference type="GO" id="GO:0005874">
    <property type="term" value="C:microtubule"/>
    <property type="evidence" value="ECO:0007669"/>
    <property type="project" value="UniProtKB-KW"/>
</dbReference>
<keyword evidence="7" id="KW-0132">Cell division</keyword>
<evidence type="ECO:0000256" key="14">
    <source>
        <dbReference type="ARBA" id="ARBA00023242"/>
    </source>
</evidence>
<keyword evidence="15" id="KW-0131">Cell cycle</keyword>
<evidence type="ECO:0000256" key="6">
    <source>
        <dbReference type="ARBA" id="ARBA00022490"/>
    </source>
</evidence>
<evidence type="ECO:0000256" key="13">
    <source>
        <dbReference type="ARBA" id="ARBA00023212"/>
    </source>
</evidence>
<feature type="region of interest" description="Disordered" evidence="20">
    <location>
        <begin position="1"/>
        <end position="39"/>
    </location>
</feature>
<dbReference type="EMBL" id="JANBOI010000090">
    <property type="protein sequence ID" value="KAJ1734173.1"/>
    <property type="molecule type" value="Genomic_DNA"/>
</dbReference>
<keyword evidence="5" id="KW-0158">Chromosome</keyword>
<evidence type="ECO:0000256" key="19">
    <source>
        <dbReference type="SAM" id="Coils"/>
    </source>
</evidence>
<dbReference type="AlphaFoldDB" id="A0A9W8D0A8"/>
<evidence type="ECO:0000256" key="3">
    <source>
        <dbReference type="ARBA" id="ARBA00004629"/>
    </source>
</evidence>
<sequence length="172" mass="19738">MNAAAGRTYNEDLDASLLGNGHPSRDGRPGSEAPELGAADAELEELRRVRRALGKMNQGMENVQRQMKYFNSSVGQATQLLDIWVRVLSQATHNQAFLLNEEWQGGSMDTVRLNDLVQRDTRRQQEEERQAREIELRRERERELAEARERDRQRAELATAAAERVVHSICRR</sequence>
<dbReference type="Pfam" id="PF08651">
    <property type="entry name" value="DASH_Duo1"/>
    <property type="match status" value="1"/>
</dbReference>
<evidence type="ECO:0000256" key="17">
    <source>
        <dbReference type="ARBA" id="ARBA00044152"/>
    </source>
</evidence>
<keyword evidence="6" id="KW-0963">Cytoplasm</keyword>
<comment type="caution">
    <text evidence="21">The sequence shown here is derived from an EMBL/GenBank/DDBJ whole genome shotgun (WGS) entry which is preliminary data.</text>
</comment>
<evidence type="ECO:0000256" key="11">
    <source>
        <dbReference type="ARBA" id="ARBA00022838"/>
    </source>
</evidence>
<evidence type="ECO:0000313" key="21">
    <source>
        <dbReference type="EMBL" id="KAJ1734173.1"/>
    </source>
</evidence>
<keyword evidence="12 19" id="KW-0175">Coiled coil</keyword>